<keyword evidence="1" id="KW-1133">Transmembrane helix</keyword>
<organism evidence="2 3">
    <name type="scientific">Plesiomonas shigelloides</name>
    <name type="common">Aeromonas shigelloides</name>
    <dbReference type="NCBI Taxonomy" id="703"/>
    <lineage>
        <taxon>Bacteria</taxon>
        <taxon>Pseudomonadati</taxon>
        <taxon>Pseudomonadota</taxon>
        <taxon>Gammaproteobacteria</taxon>
        <taxon>Enterobacterales</taxon>
        <taxon>Enterobacteriaceae</taxon>
        <taxon>Plesiomonas</taxon>
    </lineage>
</organism>
<keyword evidence="1" id="KW-0812">Transmembrane</keyword>
<evidence type="ECO:0000256" key="1">
    <source>
        <dbReference type="SAM" id="Phobius"/>
    </source>
</evidence>
<dbReference type="PANTHER" id="PTHR35867">
    <property type="entry name" value="PROTEIN RSEC"/>
    <property type="match status" value="1"/>
</dbReference>
<evidence type="ECO:0000313" key="2">
    <source>
        <dbReference type="EMBL" id="MBO1108962.1"/>
    </source>
</evidence>
<dbReference type="InterPro" id="IPR026268">
    <property type="entry name" value="RseC"/>
</dbReference>
<dbReference type="EMBL" id="JAFNAA010000013">
    <property type="protein sequence ID" value="MBO1108962.1"/>
    <property type="molecule type" value="Genomic_DNA"/>
</dbReference>
<dbReference type="PANTHER" id="PTHR35867:SF1">
    <property type="entry name" value="PROTEIN RSEC"/>
    <property type="match status" value="1"/>
</dbReference>
<comment type="caution">
    <text evidence="2">The sequence shown here is derived from an EMBL/GenBank/DDBJ whole genome shotgun (WGS) entry which is preliminary data.</text>
</comment>
<proteinExistence type="predicted"/>
<dbReference type="Proteomes" id="UP000664658">
    <property type="component" value="Unassembled WGS sequence"/>
</dbReference>
<name>A0A379CRR5_PLESH</name>
<gene>
    <name evidence="2" type="ORF">J2R62_12190</name>
</gene>
<feature type="transmembrane region" description="Helical" evidence="1">
    <location>
        <begin position="81"/>
        <end position="102"/>
    </location>
</feature>
<dbReference type="RefSeq" id="WP_115150002.1">
    <property type="nucleotide sequence ID" value="NZ_CP076372.1"/>
</dbReference>
<feature type="transmembrane region" description="Helical" evidence="1">
    <location>
        <begin position="108"/>
        <end position="127"/>
    </location>
</feature>
<dbReference type="Pfam" id="PF04246">
    <property type="entry name" value="RseC_MucC"/>
    <property type="match status" value="1"/>
</dbReference>
<reference evidence="2" key="1">
    <citation type="submission" date="2021-03" db="EMBL/GenBank/DDBJ databases">
        <title>Plesiomonas shigelloides zfcc0051, isolated from zebrafish feces.</title>
        <authorList>
            <person name="Vanderhoek Z."/>
            <person name="Gaulke C."/>
        </authorList>
    </citation>
    <scope>NUCLEOTIDE SEQUENCE</scope>
    <source>
        <strain evidence="2">Zfcc0051</strain>
    </source>
</reference>
<dbReference type="AlphaFoldDB" id="A0A379CRR5"/>
<accession>A0A379CRR5</accession>
<dbReference type="InterPro" id="IPR007359">
    <property type="entry name" value="SigmaE_reg_RseC_MucC"/>
</dbReference>
<keyword evidence="1" id="KW-0472">Membrane</keyword>
<evidence type="ECO:0000313" key="3">
    <source>
        <dbReference type="Proteomes" id="UP000664658"/>
    </source>
</evidence>
<protein>
    <submittedName>
        <fullName evidence="2">SoxR reducing system RseC family protein</fullName>
    </submittedName>
</protein>
<dbReference type="PIRSF" id="PIRSF004923">
    <property type="entry name" value="RseC"/>
    <property type="match status" value="1"/>
</dbReference>
<sequence length="167" mass="17618">MIRELATVVAYENGVATVSCQQKSGCSGCASASQCGMSALEKLTGDNPHQHTLQLTCREPLQVGQQVEIGISERSLLSSAFVMYCVPLLGLIVSAVLASLFTANELPIIAVAMAGTAVGIGVSRYLARHLSRQATYQPVILRNLGVPLSCNSADAVNLQVNVRKDSD</sequence>